<evidence type="ECO:0000313" key="2">
    <source>
        <dbReference type="Proteomes" id="UP000298714"/>
    </source>
</evidence>
<protein>
    <submittedName>
        <fullName evidence="1">Uncharacterized protein</fullName>
    </submittedName>
</protein>
<keyword evidence="2" id="KW-1185">Reference proteome</keyword>
<dbReference type="EMBL" id="CP039704">
    <property type="protein sequence ID" value="QCI80292.1"/>
    <property type="molecule type" value="Genomic_DNA"/>
</dbReference>
<dbReference type="RefSeq" id="WP_222873158.1">
    <property type="nucleotide sequence ID" value="NZ_CP039704.1"/>
</dbReference>
<reference evidence="2" key="1">
    <citation type="submission" date="2019-04" db="EMBL/GenBank/DDBJ databases">
        <title>Complete genome sequence of Sphingomonas sp. W1-2-3.</title>
        <authorList>
            <person name="Im W.T."/>
        </authorList>
    </citation>
    <scope>NUCLEOTIDE SEQUENCE [LARGE SCALE GENOMIC DNA]</scope>
    <source>
        <strain evidence="2">W1-2-3</strain>
    </source>
</reference>
<dbReference type="KEGG" id="hgn:E6W36_14580"/>
<proteinExistence type="predicted"/>
<sequence length="200" mass="21844">MRTPGCCPSRIPRFCPESLTLERQADDVGGTRIFAKLPEPSEGFVLDEPATRQRLLVVPTTAASRGMLSAVRKPGGVFLPTLQGLAYEFIGDRPQTLRYPNGIAFLGIERKTPADEARGARKTLDGSLHKDRLVDLAAWAKLGDETMHARKVALLYALSMAGKPSGRPGAGIWRASTSASVYRRMRSGCWTRWCAPTLTC</sequence>
<dbReference type="Proteomes" id="UP000298714">
    <property type="component" value="Chromosome"/>
</dbReference>
<organism evidence="1 2">
    <name type="scientific">Hankyongella ginsenosidimutans</name>
    <dbReference type="NCBI Taxonomy" id="1763828"/>
    <lineage>
        <taxon>Bacteria</taxon>
        <taxon>Pseudomonadati</taxon>
        <taxon>Pseudomonadota</taxon>
        <taxon>Alphaproteobacteria</taxon>
        <taxon>Sphingomonadales</taxon>
        <taxon>Sphingomonadaceae</taxon>
        <taxon>Hankyongella</taxon>
    </lineage>
</organism>
<accession>A0A4D7CCB9</accession>
<dbReference type="AlphaFoldDB" id="A0A4D7CCB9"/>
<evidence type="ECO:0000313" key="1">
    <source>
        <dbReference type="EMBL" id="QCI80292.1"/>
    </source>
</evidence>
<gene>
    <name evidence="1" type="ORF">E6W36_14580</name>
</gene>
<name>A0A4D7CCB9_9SPHN</name>